<dbReference type="Pfam" id="PF00583">
    <property type="entry name" value="Acetyltransf_1"/>
    <property type="match status" value="1"/>
</dbReference>
<dbReference type="CDD" id="cd04301">
    <property type="entry name" value="NAT_SF"/>
    <property type="match status" value="1"/>
</dbReference>
<dbReference type="EMBL" id="SPLM01000111">
    <property type="protein sequence ID" value="TMW58405.1"/>
    <property type="molecule type" value="Genomic_DNA"/>
</dbReference>
<evidence type="ECO:0000313" key="4">
    <source>
        <dbReference type="Proteomes" id="UP000794436"/>
    </source>
</evidence>
<dbReference type="OrthoDB" id="41532at2759"/>
<organism evidence="3 4">
    <name type="scientific">Pythium oligandrum</name>
    <name type="common">Mycoparasitic fungus</name>
    <dbReference type="NCBI Taxonomy" id="41045"/>
    <lineage>
        <taxon>Eukaryota</taxon>
        <taxon>Sar</taxon>
        <taxon>Stramenopiles</taxon>
        <taxon>Oomycota</taxon>
        <taxon>Peronosporomycetes</taxon>
        <taxon>Pythiales</taxon>
        <taxon>Pythiaceae</taxon>
        <taxon>Pythium</taxon>
    </lineage>
</organism>
<reference evidence="3" key="1">
    <citation type="submission" date="2019-03" db="EMBL/GenBank/DDBJ databases">
        <title>Long read genome sequence of the mycoparasitic Pythium oligandrum ATCC 38472 isolated from sugarbeet rhizosphere.</title>
        <authorList>
            <person name="Gaulin E."/>
        </authorList>
    </citation>
    <scope>NUCLEOTIDE SEQUENCE</scope>
    <source>
        <strain evidence="3">ATCC 38472_TT</strain>
    </source>
</reference>
<evidence type="ECO:0000313" key="3">
    <source>
        <dbReference type="EMBL" id="TMW58405.1"/>
    </source>
</evidence>
<keyword evidence="4" id="KW-1185">Reference proteome</keyword>
<dbReference type="InterPro" id="IPR000182">
    <property type="entry name" value="GNAT_dom"/>
</dbReference>
<evidence type="ECO:0000259" key="2">
    <source>
        <dbReference type="PROSITE" id="PS51186"/>
    </source>
</evidence>
<keyword evidence="1" id="KW-0808">Transferase</keyword>
<dbReference type="AlphaFoldDB" id="A0A8K1C8H3"/>
<evidence type="ECO:0000256" key="1">
    <source>
        <dbReference type="ARBA" id="ARBA00022679"/>
    </source>
</evidence>
<dbReference type="Gene3D" id="3.40.630.30">
    <property type="match status" value="1"/>
</dbReference>
<dbReference type="InterPro" id="IPR050769">
    <property type="entry name" value="NAT_camello-type"/>
</dbReference>
<dbReference type="Proteomes" id="UP000794436">
    <property type="component" value="Unassembled WGS sequence"/>
</dbReference>
<dbReference type="PANTHER" id="PTHR13947:SF37">
    <property type="entry name" value="LD18367P"/>
    <property type="match status" value="1"/>
</dbReference>
<dbReference type="SUPFAM" id="SSF55729">
    <property type="entry name" value="Acyl-CoA N-acyltransferases (Nat)"/>
    <property type="match status" value="1"/>
</dbReference>
<dbReference type="InterPro" id="IPR016181">
    <property type="entry name" value="Acyl_CoA_acyltransferase"/>
</dbReference>
<name>A0A8K1C8H3_PYTOL</name>
<proteinExistence type="predicted"/>
<accession>A0A8K1C8H3</accession>
<gene>
    <name evidence="3" type="ORF">Poli38472_009964</name>
</gene>
<sequence>MTASQDTRYYSQPLIRVRRFQPEDQDQVVQIFASGMLAYAQVEGQDVRFYRNYVDKTLKTDLGDIEGTYFASGGHFWVATTTVGEQEVVVGMVGLEGKPDGVGEVRRMSVMPEYRRFGVGRDLIDHLERWAEQNGFTKVWLATGRVMVQACRFYESLGYKDAGSGAFSTEYPYIIEVYYEKCLS</sequence>
<comment type="caution">
    <text evidence="3">The sequence shown here is derived from an EMBL/GenBank/DDBJ whole genome shotgun (WGS) entry which is preliminary data.</text>
</comment>
<dbReference type="PANTHER" id="PTHR13947">
    <property type="entry name" value="GNAT FAMILY N-ACETYLTRANSFERASE"/>
    <property type="match status" value="1"/>
</dbReference>
<dbReference type="GO" id="GO:0008080">
    <property type="term" value="F:N-acetyltransferase activity"/>
    <property type="evidence" value="ECO:0007669"/>
    <property type="project" value="InterPro"/>
</dbReference>
<protein>
    <recommendedName>
        <fullName evidence="2">N-acetyltransferase domain-containing protein</fullName>
    </recommendedName>
</protein>
<feature type="domain" description="N-acetyltransferase" evidence="2">
    <location>
        <begin position="15"/>
        <end position="184"/>
    </location>
</feature>
<dbReference type="PROSITE" id="PS51186">
    <property type="entry name" value="GNAT"/>
    <property type="match status" value="1"/>
</dbReference>